<name>A0A2P5CW22_TREOI</name>
<evidence type="ECO:0000256" key="1">
    <source>
        <dbReference type="SAM" id="MobiDB-lite"/>
    </source>
</evidence>
<evidence type="ECO:0000313" key="3">
    <source>
        <dbReference type="Proteomes" id="UP000237000"/>
    </source>
</evidence>
<proteinExistence type="predicted"/>
<dbReference type="InParanoid" id="A0A2P5CW22"/>
<dbReference type="Proteomes" id="UP000237000">
    <property type="component" value="Unassembled WGS sequence"/>
</dbReference>
<comment type="caution">
    <text evidence="2">The sequence shown here is derived from an EMBL/GenBank/DDBJ whole genome shotgun (WGS) entry which is preliminary data.</text>
</comment>
<dbReference type="EMBL" id="JXTC01000322">
    <property type="protein sequence ID" value="PON65238.1"/>
    <property type="molecule type" value="Genomic_DNA"/>
</dbReference>
<gene>
    <name evidence="2" type="ORF">TorRG33x02_271340</name>
</gene>
<protein>
    <submittedName>
        <fullName evidence="2">Uncharacterized protein</fullName>
    </submittedName>
</protein>
<feature type="region of interest" description="Disordered" evidence="1">
    <location>
        <begin position="131"/>
        <end position="169"/>
    </location>
</feature>
<dbReference type="STRING" id="63057.A0A2P5CW22"/>
<accession>A0A2P5CW22</accession>
<sequence length="169" mass="18203">MGNESYLQSVAQKIVGSVKGAKPVEVVGLDMEEEREAAFDAAVDKACKTLGNLDAFVHSYTYEGSYGDEIGDYFGFKAVHVAPWTFSMSLFNEVLDDVSDNQTVALAFSHGVPGHLPGFHSRRWGRCELDDDGTTLSNEPPALANSGVGDDALPRRPGRLSSTTMGEEV</sequence>
<feature type="compositionally biased region" description="Polar residues" evidence="1">
    <location>
        <begin position="160"/>
        <end position="169"/>
    </location>
</feature>
<reference evidence="3" key="1">
    <citation type="submission" date="2016-06" db="EMBL/GenBank/DDBJ databases">
        <title>Parallel loss of symbiosis genes in relatives of nitrogen-fixing non-legume Parasponia.</title>
        <authorList>
            <person name="Van Velzen R."/>
            <person name="Holmer R."/>
            <person name="Bu F."/>
            <person name="Rutten L."/>
            <person name="Van Zeijl A."/>
            <person name="Liu W."/>
            <person name="Santuari L."/>
            <person name="Cao Q."/>
            <person name="Sharma T."/>
            <person name="Shen D."/>
            <person name="Roswanjaya Y."/>
            <person name="Wardhani T."/>
            <person name="Kalhor M.S."/>
            <person name="Jansen J."/>
            <person name="Van den Hoogen J."/>
            <person name="Gungor B."/>
            <person name="Hartog M."/>
            <person name="Hontelez J."/>
            <person name="Verver J."/>
            <person name="Yang W.-C."/>
            <person name="Schijlen E."/>
            <person name="Repin R."/>
            <person name="Schilthuizen M."/>
            <person name="Schranz E."/>
            <person name="Heidstra R."/>
            <person name="Miyata K."/>
            <person name="Fedorova E."/>
            <person name="Kohlen W."/>
            <person name="Bisseling T."/>
            <person name="Smit S."/>
            <person name="Geurts R."/>
        </authorList>
    </citation>
    <scope>NUCLEOTIDE SEQUENCE [LARGE SCALE GENOMIC DNA]</scope>
    <source>
        <strain evidence="3">cv. RG33-2</strain>
    </source>
</reference>
<evidence type="ECO:0000313" key="2">
    <source>
        <dbReference type="EMBL" id="PON65238.1"/>
    </source>
</evidence>
<dbReference type="AlphaFoldDB" id="A0A2P5CW22"/>
<organism evidence="2 3">
    <name type="scientific">Trema orientale</name>
    <name type="common">Charcoal tree</name>
    <name type="synonym">Celtis orientalis</name>
    <dbReference type="NCBI Taxonomy" id="63057"/>
    <lineage>
        <taxon>Eukaryota</taxon>
        <taxon>Viridiplantae</taxon>
        <taxon>Streptophyta</taxon>
        <taxon>Embryophyta</taxon>
        <taxon>Tracheophyta</taxon>
        <taxon>Spermatophyta</taxon>
        <taxon>Magnoliopsida</taxon>
        <taxon>eudicotyledons</taxon>
        <taxon>Gunneridae</taxon>
        <taxon>Pentapetalae</taxon>
        <taxon>rosids</taxon>
        <taxon>fabids</taxon>
        <taxon>Rosales</taxon>
        <taxon>Cannabaceae</taxon>
        <taxon>Trema</taxon>
    </lineage>
</organism>
<dbReference type="OrthoDB" id="294295at2759"/>
<keyword evidence="3" id="KW-1185">Reference proteome</keyword>